<feature type="transmembrane region" description="Helical" evidence="2">
    <location>
        <begin position="358"/>
        <end position="379"/>
    </location>
</feature>
<organism evidence="3 4">
    <name type="scientific">Hyaloscypha variabilis (strain UAMH 11265 / GT02V1 / F)</name>
    <name type="common">Meliniomyces variabilis</name>
    <dbReference type="NCBI Taxonomy" id="1149755"/>
    <lineage>
        <taxon>Eukaryota</taxon>
        <taxon>Fungi</taxon>
        <taxon>Dikarya</taxon>
        <taxon>Ascomycota</taxon>
        <taxon>Pezizomycotina</taxon>
        <taxon>Leotiomycetes</taxon>
        <taxon>Helotiales</taxon>
        <taxon>Hyaloscyphaceae</taxon>
        <taxon>Hyaloscypha</taxon>
        <taxon>Hyaloscypha variabilis</taxon>
    </lineage>
</organism>
<evidence type="ECO:0000256" key="1">
    <source>
        <dbReference type="SAM" id="MobiDB-lite"/>
    </source>
</evidence>
<name>A0A2J6QXP7_HYAVF</name>
<proteinExistence type="predicted"/>
<dbReference type="EMBL" id="KZ613964">
    <property type="protein sequence ID" value="PMD31043.1"/>
    <property type="molecule type" value="Genomic_DNA"/>
</dbReference>
<evidence type="ECO:0000313" key="3">
    <source>
        <dbReference type="EMBL" id="PMD31043.1"/>
    </source>
</evidence>
<reference evidence="3 4" key="1">
    <citation type="submission" date="2016-04" db="EMBL/GenBank/DDBJ databases">
        <title>A degradative enzymes factory behind the ericoid mycorrhizal symbiosis.</title>
        <authorList>
            <consortium name="DOE Joint Genome Institute"/>
            <person name="Martino E."/>
            <person name="Morin E."/>
            <person name="Grelet G."/>
            <person name="Kuo A."/>
            <person name="Kohler A."/>
            <person name="Daghino S."/>
            <person name="Barry K."/>
            <person name="Choi C."/>
            <person name="Cichocki N."/>
            <person name="Clum A."/>
            <person name="Copeland A."/>
            <person name="Hainaut M."/>
            <person name="Haridas S."/>
            <person name="Labutti K."/>
            <person name="Lindquist E."/>
            <person name="Lipzen A."/>
            <person name="Khouja H.-R."/>
            <person name="Murat C."/>
            <person name="Ohm R."/>
            <person name="Olson A."/>
            <person name="Spatafora J."/>
            <person name="Veneault-Fourrey C."/>
            <person name="Henrissat B."/>
            <person name="Grigoriev I."/>
            <person name="Martin F."/>
            <person name="Perotto S."/>
        </authorList>
    </citation>
    <scope>NUCLEOTIDE SEQUENCE [LARGE SCALE GENOMIC DNA]</scope>
    <source>
        <strain evidence="3 4">F</strain>
    </source>
</reference>
<feature type="region of interest" description="Disordered" evidence="1">
    <location>
        <begin position="1"/>
        <end position="32"/>
    </location>
</feature>
<keyword evidence="2" id="KW-1133">Transmembrane helix</keyword>
<gene>
    <name evidence="3" type="ORF">L207DRAFT_591976</name>
</gene>
<evidence type="ECO:0008006" key="5">
    <source>
        <dbReference type="Google" id="ProtNLM"/>
    </source>
</evidence>
<feature type="transmembrane region" description="Helical" evidence="2">
    <location>
        <begin position="322"/>
        <end position="346"/>
    </location>
</feature>
<dbReference type="Proteomes" id="UP000235786">
    <property type="component" value="Unassembled WGS sequence"/>
</dbReference>
<dbReference type="OrthoDB" id="2830640at2759"/>
<protein>
    <recommendedName>
        <fullName evidence="5">Cora-domain-containing protein</fullName>
    </recommendedName>
</protein>
<accession>A0A2J6QXP7</accession>
<keyword evidence="4" id="KW-1185">Reference proteome</keyword>
<sequence>MDSDFGVYPRPPPRIWGDSSETQSDLSPADYPHLRYDPQEIRKRKPGLILRSKLLSCARFTDNVDRPESPFAIELRLIDGDLFHKEVVNNKLMVDFHLTEYHSGAFRGMAALEKLDLDYIGWECLTGMVFKYMIKNRTSYFLHILLLEDSKTYFMSDRRDTHFEIKTLASQTDEQNDDRFYRQAYSFRFPVLGCVKMCCKLFYIVRQDEDEPIIYVRGAIDGVYKDAERLVKGDLGNGIRIQHPTAFALRACEYADERNSVIVGEYVEQLIDLEEQLNDDHLAGHTSFELNNLSRKLGEVADVLARKELEWQHSIEDSQKTIAILTMFFLPATFFAILFTLPLFNWDTPDEPVVRPKIWIYWAFTGASTVGIFALYFLWSPVKKEILKPFTRSKNRDVENQVKKNV</sequence>
<keyword evidence="2" id="KW-0472">Membrane</keyword>
<evidence type="ECO:0000313" key="4">
    <source>
        <dbReference type="Proteomes" id="UP000235786"/>
    </source>
</evidence>
<dbReference type="AlphaFoldDB" id="A0A2J6QXP7"/>
<evidence type="ECO:0000256" key="2">
    <source>
        <dbReference type="SAM" id="Phobius"/>
    </source>
</evidence>
<keyword evidence="2" id="KW-0812">Transmembrane</keyword>